<dbReference type="GO" id="GO:0071973">
    <property type="term" value="P:bacterial-type flagellum-dependent cell motility"/>
    <property type="evidence" value="ECO:0007669"/>
    <property type="project" value="InterPro"/>
</dbReference>
<evidence type="ECO:0000256" key="3">
    <source>
        <dbReference type="ARBA" id="ARBA00005709"/>
    </source>
</evidence>
<comment type="similarity">
    <text evidence="3">Belongs to the bacterial flagellin family.</text>
</comment>
<feature type="domain" description="Flagellin N-terminal" evidence="6">
    <location>
        <begin position="4"/>
        <end position="140"/>
    </location>
</feature>
<dbReference type="GO" id="GO:0009424">
    <property type="term" value="C:bacterial-type flagellum hook"/>
    <property type="evidence" value="ECO:0007669"/>
    <property type="project" value="InterPro"/>
</dbReference>
<name>A0A857JQ77_9ALTE</name>
<dbReference type="GO" id="GO:0005198">
    <property type="term" value="F:structural molecule activity"/>
    <property type="evidence" value="ECO:0007669"/>
    <property type="project" value="InterPro"/>
</dbReference>
<dbReference type="SUPFAM" id="SSF64518">
    <property type="entry name" value="Phase 1 flagellin"/>
    <property type="match status" value="1"/>
</dbReference>
<dbReference type="KEGG" id="pmes:FX988_03824"/>
<evidence type="ECO:0000313" key="7">
    <source>
        <dbReference type="EMBL" id="QHJ13558.1"/>
    </source>
</evidence>
<keyword evidence="4" id="KW-0964">Secreted</keyword>
<evidence type="ECO:0000259" key="6">
    <source>
        <dbReference type="Pfam" id="PF00669"/>
    </source>
</evidence>
<dbReference type="GO" id="GO:0005576">
    <property type="term" value="C:extracellular region"/>
    <property type="evidence" value="ECO:0007669"/>
    <property type="project" value="UniProtKB-SubCell"/>
</dbReference>
<dbReference type="InterPro" id="IPR013384">
    <property type="entry name" value="Flagell_FlgL"/>
</dbReference>
<dbReference type="Pfam" id="PF00669">
    <property type="entry name" value="Flagellin_N"/>
    <property type="match status" value="1"/>
</dbReference>
<comment type="subcellular location">
    <subcellularLocation>
        <location evidence="1">Bacterial flagellum</location>
    </subcellularLocation>
    <subcellularLocation>
        <location evidence="2">Secreted</location>
    </subcellularLocation>
</comment>
<dbReference type="NCBIfam" id="TIGR02550">
    <property type="entry name" value="flagell_flgL"/>
    <property type="match status" value="1"/>
</dbReference>
<evidence type="ECO:0000313" key="8">
    <source>
        <dbReference type="Proteomes" id="UP000464524"/>
    </source>
</evidence>
<keyword evidence="7" id="KW-0282">Flagellum</keyword>
<reference evidence="7 8" key="1">
    <citation type="submission" date="2019-12" db="EMBL/GenBank/DDBJ databases">
        <title>Genome sequencing and assembly of endphytes of Porphyra tenera.</title>
        <authorList>
            <person name="Park J.M."/>
            <person name="Shin R."/>
            <person name="Jo S.H."/>
        </authorList>
    </citation>
    <scope>NUCLEOTIDE SEQUENCE [LARGE SCALE GENOMIC DNA]</scope>
    <source>
        <strain evidence="7 8">GPM4</strain>
    </source>
</reference>
<dbReference type="OrthoDB" id="9768249at2"/>
<sequence length="408" mass="44272">MRISTGQLYDRSIRAVLDNQDDLSDVQQQLSTGKKLLRPSDDPVGSAQVIRLTEEIDLINQYNKNNNLLTNSIEQEETILGNVTDNIQRARQLMIQAGNGILDVDDRKAIAIEIGQIRDQIFDAMNSQSANGEYIFAGYQSATPAFSYTAGASGNKYAFEGDEGLNEIRISNTFSLAMNNSGQTVFEDVYARLDSQITSSSGVTSASTRISTQNEFDQFHSQNYDPVVAANNEFQISISAADQVTITNVGTGAVVGTQPFISGEPFEFKGQEFTIEGAVGDTVNYALQKPEKKNIAETLNDFYISLNDENISDQDYAQAISDALIGVDNSLTSIADSISLLGGKLNVAQSVFASNLDLEISNKTARANIEEVDYAEAVSELSKQEAALQAAQATFAKVTGLSLFDYIS</sequence>
<evidence type="ECO:0000256" key="4">
    <source>
        <dbReference type="ARBA" id="ARBA00022525"/>
    </source>
</evidence>
<dbReference type="EMBL" id="CP047656">
    <property type="protein sequence ID" value="QHJ13558.1"/>
    <property type="molecule type" value="Genomic_DNA"/>
</dbReference>
<dbReference type="Gene3D" id="1.20.1330.10">
    <property type="entry name" value="f41 fragment of flagellin, N-terminal domain"/>
    <property type="match status" value="1"/>
</dbReference>
<dbReference type="Proteomes" id="UP000464524">
    <property type="component" value="Chromosome"/>
</dbReference>
<keyword evidence="7" id="KW-0969">Cilium</keyword>
<keyword evidence="8" id="KW-1185">Reference proteome</keyword>
<evidence type="ECO:0000256" key="2">
    <source>
        <dbReference type="ARBA" id="ARBA00004613"/>
    </source>
</evidence>
<organism evidence="7 8">
    <name type="scientific">Paraglaciecola mesophila</name>
    <dbReference type="NCBI Taxonomy" id="197222"/>
    <lineage>
        <taxon>Bacteria</taxon>
        <taxon>Pseudomonadati</taxon>
        <taxon>Pseudomonadota</taxon>
        <taxon>Gammaproteobacteria</taxon>
        <taxon>Alteromonadales</taxon>
        <taxon>Alteromonadaceae</taxon>
        <taxon>Paraglaciecola</taxon>
    </lineage>
</organism>
<dbReference type="RefSeq" id="WP_160181654.1">
    <property type="nucleotide sequence ID" value="NZ_CP047656.1"/>
</dbReference>
<dbReference type="InterPro" id="IPR001492">
    <property type="entry name" value="Flagellin"/>
</dbReference>
<evidence type="ECO:0000256" key="1">
    <source>
        <dbReference type="ARBA" id="ARBA00004365"/>
    </source>
</evidence>
<keyword evidence="5" id="KW-0975">Bacterial flagellum</keyword>
<dbReference type="AlphaFoldDB" id="A0A857JQ77"/>
<accession>A0A857JQ77</accession>
<keyword evidence="7" id="KW-0966">Cell projection</keyword>
<proteinExistence type="inferred from homology"/>
<evidence type="ECO:0000256" key="5">
    <source>
        <dbReference type="ARBA" id="ARBA00023143"/>
    </source>
</evidence>
<dbReference type="PANTHER" id="PTHR42792">
    <property type="entry name" value="FLAGELLIN"/>
    <property type="match status" value="1"/>
</dbReference>
<dbReference type="PANTHER" id="PTHR42792:SF1">
    <property type="entry name" value="FLAGELLAR HOOK-ASSOCIATED PROTEIN 3"/>
    <property type="match status" value="1"/>
</dbReference>
<gene>
    <name evidence="7" type="ORF">FX988_03824</name>
</gene>
<dbReference type="InterPro" id="IPR001029">
    <property type="entry name" value="Flagellin_N"/>
</dbReference>
<protein>
    <submittedName>
        <fullName evidence="7">Flagellar hook-associated protein 3</fullName>
    </submittedName>
</protein>